<evidence type="ECO:0000313" key="2">
    <source>
        <dbReference type="Proteomes" id="UP001501470"/>
    </source>
</evidence>
<name>A0ABN2AKL9_9ACTN</name>
<accession>A0ABN2AKL9</accession>
<protein>
    <submittedName>
        <fullName evidence="1">Uncharacterized protein</fullName>
    </submittedName>
</protein>
<organism evidence="1 2">
    <name type="scientific">Dactylosporangium maewongense</name>
    <dbReference type="NCBI Taxonomy" id="634393"/>
    <lineage>
        <taxon>Bacteria</taxon>
        <taxon>Bacillati</taxon>
        <taxon>Actinomycetota</taxon>
        <taxon>Actinomycetes</taxon>
        <taxon>Micromonosporales</taxon>
        <taxon>Micromonosporaceae</taxon>
        <taxon>Dactylosporangium</taxon>
    </lineage>
</organism>
<reference evidence="1 2" key="1">
    <citation type="journal article" date="2019" name="Int. J. Syst. Evol. Microbiol.">
        <title>The Global Catalogue of Microorganisms (GCM) 10K type strain sequencing project: providing services to taxonomists for standard genome sequencing and annotation.</title>
        <authorList>
            <consortium name="The Broad Institute Genomics Platform"/>
            <consortium name="The Broad Institute Genome Sequencing Center for Infectious Disease"/>
            <person name="Wu L."/>
            <person name="Ma J."/>
        </authorList>
    </citation>
    <scope>NUCLEOTIDE SEQUENCE [LARGE SCALE GENOMIC DNA]</scope>
    <source>
        <strain evidence="1 2">JCM 15933</strain>
    </source>
</reference>
<proteinExistence type="predicted"/>
<evidence type="ECO:0000313" key="1">
    <source>
        <dbReference type="EMBL" id="GAA1520690.1"/>
    </source>
</evidence>
<dbReference type="RefSeq" id="WP_344503537.1">
    <property type="nucleotide sequence ID" value="NZ_BAAAQD010000007.1"/>
</dbReference>
<comment type="caution">
    <text evidence="1">The sequence shown here is derived from an EMBL/GenBank/DDBJ whole genome shotgun (WGS) entry which is preliminary data.</text>
</comment>
<keyword evidence="2" id="KW-1185">Reference proteome</keyword>
<sequence>MGAKTSLLAYTDGDVAELLRAGAVARPDATVALIARVFPGWTVEPADATSLDDAVHPPDGTAYAGAFPGVDLVCDRRLPLGAPSRLPDHLIEPGRHRRVISHAMHSVSDWFAFSVWDNGELVRSLSLDPDNGVVENAGEPFAFEAPFWSGEHPVLPTQGWPDQGPYPLPFHPLDLGEAALRGLFGFILEGSPSQADIDPDAVELHGFRLHDPAAPDPAHMQQLIRRMRRRSYTYAPDGSLVETDLKNRGQPGAG</sequence>
<dbReference type="EMBL" id="BAAAQD010000007">
    <property type="protein sequence ID" value="GAA1520690.1"/>
    <property type="molecule type" value="Genomic_DNA"/>
</dbReference>
<dbReference type="Proteomes" id="UP001501470">
    <property type="component" value="Unassembled WGS sequence"/>
</dbReference>
<gene>
    <name evidence="1" type="ORF">GCM10009827_040490</name>
</gene>
<dbReference type="Pfam" id="PF21997">
    <property type="entry name" value="DUF6928"/>
    <property type="match status" value="1"/>
</dbReference>
<dbReference type="InterPro" id="IPR053847">
    <property type="entry name" value="DUF6928"/>
</dbReference>